<feature type="compositionally biased region" description="Low complexity" evidence="3">
    <location>
        <begin position="501"/>
        <end position="522"/>
    </location>
</feature>
<feature type="compositionally biased region" description="Basic and acidic residues" evidence="3">
    <location>
        <begin position="922"/>
        <end position="932"/>
    </location>
</feature>
<feature type="transmembrane region" description="Helical" evidence="4">
    <location>
        <begin position="1136"/>
        <end position="1162"/>
    </location>
</feature>
<keyword evidence="4" id="KW-1133">Transmembrane helix</keyword>
<dbReference type="Proteomes" id="UP000757232">
    <property type="component" value="Unassembled WGS sequence"/>
</dbReference>
<reference evidence="6" key="1">
    <citation type="submission" date="2016-06" db="EMBL/GenBank/DDBJ databases">
        <title>Draft Genome sequence of the fungus Inonotus baumii.</title>
        <authorList>
            <person name="Zhu H."/>
            <person name="Lin W."/>
        </authorList>
    </citation>
    <scope>NUCLEOTIDE SEQUENCE</scope>
    <source>
        <strain evidence="6">821</strain>
    </source>
</reference>
<dbReference type="GO" id="GO:0003712">
    <property type="term" value="F:transcription coregulator activity"/>
    <property type="evidence" value="ECO:0007669"/>
    <property type="project" value="TreeGrafter"/>
</dbReference>
<dbReference type="SMART" id="SM00248">
    <property type="entry name" value="ANK"/>
    <property type="match status" value="2"/>
</dbReference>
<feature type="compositionally biased region" description="Low complexity" evidence="3">
    <location>
        <begin position="109"/>
        <end position="125"/>
    </location>
</feature>
<evidence type="ECO:0000259" key="5">
    <source>
        <dbReference type="SMART" id="SM00429"/>
    </source>
</evidence>
<sequence length="1178" mass="129842">MSANEGCSTRSPSPSTSESLSDEPSNPDTVDFSAWCNFSPEPVSESENTSWNNEEQQEMPKIEEASLRLLEEMLNVRSQDPILPESQLAVNPSVFHLAQSQPEVKTPYSSSTFSNFSSDNSSSESAPLPDLVPQTVSTTAMPTRVIPPPPVQPRKVDSTMHHRVIFPAKDSCFNLAILTPNIPVTGTKSRVETQVRVTLDLALPCGPSGDPQSYDRVGSWKWLRLPKGTATRRRSRKEGRIDASPTDTLYMDAEVTCASNPSKQVFSCTTCQGREAKRVARKIAARVRPARSDSESNEGDNDSSSKIVQFNCPDTLDFSSGSVVLPLRITCYCRHHREKVGFNVHFTMKDASGRLVGKGMSPPIMITDDHKSTDKNASKQHVAPYLVESDWNPHPPLAPPCEPVTANSGAPSRRRPLGTKENASSTKRRQKPYDSDRLAVSRTRRSESIEIMEHPRVDTTAPEFASMQAESALMTPFSPFAPSMFADARSSTSTHQRRESNIALPSPSNSNPSPVSPQSSFSEHADRLMHDVFRQPYSFFPLSPPDTAPSSPPTQDGTSPSLELASLSYNMLHPPTDPPLPSLPAPKIHRLIPSSGPTFGGIEVTVLGSNFHPSVLYNCVFGDVVSSSTTRWSENTLVCILPPRATPGVVTVTLEGLKMETGGAPALFTYIDETDRTLMELALQVVGLKMTGKIEDAKDIAMRIVGTSQDSQGSGRNTSQMMSLANSALPDSRRLLLGRGDDAEFEKIIIDSLTSLDMRNDSGEPEFLTSIISHPTKTGQTLLHLAASLNFPSLVEFLIQRDISLDAQDINGYTALHTAVLNGSRCCARQIINAGANTSIYTRVGYTALELAPKGFFDPPRIANENRTEESDDESNFGDVEEDSGPDSRPHSRTHFRRRVRHSRSRRSSRPASAVVSDASDAEDHFDIRVATEDDDNATVVSPDALTMPDAPGKDTTMDEKQAATFAAYLQRAWAQITPPHLRPQMPQLPGVPAWIFPVFVPMQAWPPFRKKRHNKRSDEKREAPEDEIHPSHTSWENWMTQMEAEHRPISGKTVLAEDVAEPPVAPAPSSSRSILRRFGYSQKQLQVSEKEIQAYSYRPKTKAPVKTAKKGEFVPLLMGLIHADCIMNIEDRMLIVFWIPILILALSWALYASLPVISMAIEHVPWEDITSRFRAIA</sequence>
<dbReference type="InterPro" id="IPR036770">
    <property type="entry name" value="Ankyrin_rpt-contain_sf"/>
</dbReference>
<feature type="compositionally biased region" description="Pro residues" evidence="3">
    <location>
        <begin position="393"/>
        <end position="402"/>
    </location>
</feature>
<feature type="compositionally biased region" description="Low complexity" evidence="3">
    <location>
        <begin position="8"/>
        <end position="24"/>
    </location>
</feature>
<feature type="compositionally biased region" description="Pro residues" evidence="3">
    <location>
        <begin position="542"/>
        <end position="552"/>
    </location>
</feature>
<dbReference type="Pfam" id="PF25603">
    <property type="entry name" value="SPT23_MGA2_DBD"/>
    <property type="match status" value="1"/>
</dbReference>
<dbReference type="PANTHER" id="PTHR23335">
    <property type="entry name" value="CALMODULIN-BINDING TRANSCRIPTION ACTIVATOR CAMTA"/>
    <property type="match status" value="1"/>
</dbReference>
<organism evidence="6 7">
    <name type="scientific">Sanghuangporus baumii</name>
    <name type="common">Phellinus baumii</name>
    <dbReference type="NCBI Taxonomy" id="108892"/>
    <lineage>
        <taxon>Eukaryota</taxon>
        <taxon>Fungi</taxon>
        <taxon>Dikarya</taxon>
        <taxon>Basidiomycota</taxon>
        <taxon>Agaricomycotina</taxon>
        <taxon>Agaricomycetes</taxon>
        <taxon>Hymenochaetales</taxon>
        <taxon>Hymenochaetaceae</taxon>
        <taxon>Sanghuangporus</taxon>
    </lineage>
</organism>
<dbReference type="EMBL" id="LNZH02000198">
    <property type="protein sequence ID" value="OCB86880.1"/>
    <property type="molecule type" value="Genomic_DNA"/>
</dbReference>
<gene>
    <name evidence="6" type="ORF">A7U60_g6053</name>
</gene>
<evidence type="ECO:0000256" key="1">
    <source>
        <dbReference type="ARBA" id="ARBA00023043"/>
    </source>
</evidence>
<dbReference type="SUPFAM" id="SSF81296">
    <property type="entry name" value="E set domains"/>
    <property type="match status" value="1"/>
</dbReference>
<dbReference type="PROSITE" id="PS50088">
    <property type="entry name" value="ANK_REPEAT"/>
    <property type="match status" value="2"/>
</dbReference>
<feature type="region of interest" description="Disordered" evidence="3">
    <location>
        <begin position="1011"/>
        <end position="1035"/>
    </location>
</feature>
<accession>A0A9Q5N2L0</accession>
<keyword evidence="1 2" id="KW-0040">ANK repeat</keyword>
<feature type="compositionally biased region" description="Low complexity" evidence="3">
    <location>
        <begin position="45"/>
        <end position="54"/>
    </location>
</feature>
<feature type="compositionally biased region" description="Low complexity" evidence="3">
    <location>
        <begin position="910"/>
        <end position="919"/>
    </location>
</feature>
<feature type="region of interest" description="Disordered" evidence="3">
    <location>
        <begin position="485"/>
        <end position="522"/>
    </location>
</feature>
<feature type="domain" description="IPT/TIG" evidence="5">
    <location>
        <begin position="585"/>
        <end position="671"/>
    </location>
</feature>
<dbReference type="InterPro" id="IPR002110">
    <property type="entry name" value="Ankyrin_rpt"/>
</dbReference>
<evidence type="ECO:0000256" key="4">
    <source>
        <dbReference type="SAM" id="Phobius"/>
    </source>
</evidence>
<dbReference type="CDD" id="cd00102">
    <property type="entry name" value="IPT"/>
    <property type="match status" value="1"/>
</dbReference>
<dbReference type="InterPro" id="IPR014756">
    <property type="entry name" value="Ig_E-set"/>
</dbReference>
<dbReference type="Pfam" id="PF12796">
    <property type="entry name" value="Ank_2"/>
    <property type="match status" value="1"/>
</dbReference>
<dbReference type="AlphaFoldDB" id="A0A9Q5N2L0"/>
<dbReference type="InterPro" id="IPR057962">
    <property type="entry name" value="SPT23_MGA2_DBD"/>
</dbReference>
<keyword evidence="4" id="KW-0812">Transmembrane</keyword>
<dbReference type="PANTHER" id="PTHR23335:SF1">
    <property type="entry name" value="CALMODULIN-BINDING TRANSCRIPTION ACTIVATOR, ISOFORM F"/>
    <property type="match status" value="1"/>
</dbReference>
<dbReference type="SMART" id="SM00429">
    <property type="entry name" value="IPT"/>
    <property type="match status" value="1"/>
</dbReference>
<feature type="region of interest" description="Disordered" evidence="3">
    <location>
        <begin position="541"/>
        <end position="561"/>
    </location>
</feature>
<protein>
    <recommendedName>
        <fullName evidence="5">IPT/TIG domain-containing protein</fullName>
    </recommendedName>
</protein>
<dbReference type="Pfam" id="PF01833">
    <property type="entry name" value="TIG"/>
    <property type="match status" value="1"/>
</dbReference>
<feature type="repeat" description="ANK" evidence="2">
    <location>
        <begin position="778"/>
        <end position="810"/>
    </location>
</feature>
<feature type="region of interest" description="Disordered" evidence="3">
    <location>
        <begin position="106"/>
        <end position="130"/>
    </location>
</feature>
<dbReference type="Gene3D" id="1.25.40.20">
    <property type="entry name" value="Ankyrin repeat-containing domain"/>
    <property type="match status" value="1"/>
</dbReference>
<feature type="compositionally biased region" description="Acidic residues" evidence="3">
    <location>
        <begin position="870"/>
        <end position="885"/>
    </location>
</feature>
<dbReference type="OrthoDB" id="71307at2759"/>
<dbReference type="Gene3D" id="2.60.40.10">
    <property type="entry name" value="Immunoglobulins"/>
    <property type="match status" value="1"/>
</dbReference>
<name>A0A9Q5N2L0_SANBA</name>
<proteinExistence type="predicted"/>
<dbReference type="InterPro" id="IPR013783">
    <property type="entry name" value="Ig-like_fold"/>
</dbReference>
<feature type="compositionally biased region" description="Basic residues" evidence="3">
    <location>
        <begin position="891"/>
        <end position="909"/>
    </location>
</feature>
<dbReference type="PROSITE" id="PS50297">
    <property type="entry name" value="ANK_REP_REGION"/>
    <property type="match status" value="2"/>
</dbReference>
<feature type="region of interest" description="Disordered" evidence="3">
    <location>
        <begin position="857"/>
        <end position="957"/>
    </location>
</feature>
<keyword evidence="7" id="KW-1185">Reference proteome</keyword>
<feature type="region of interest" description="Disordered" evidence="3">
    <location>
        <begin position="389"/>
        <end position="461"/>
    </location>
</feature>
<feature type="compositionally biased region" description="Basic and acidic residues" evidence="3">
    <location>
        <begin position="1017"/>
        <end position="1031"/>
    </location>
</feature>
<feature type="repeat" description="ANK" evidence="2">
    <location>
        <begin position="811"/>
        <end position="843"/>
    </location>
</feature>
<dbReference type="GO" id="GO:0006357">
    <property type="term" value="P:regulation of transcription by RNA polymerase II"/>
    <property type="evidence" value="ECO:0007669"/>
    <property type="project" value="TreeGrafter"/>
</dbReference>
<evidence type="ECO:0000256" key="2">
    <source>
        <dbReference type="PROSITE-ProRule" id="PRU00023"/>
    </source>
</evidence>
<dbReference type="GO" id="GO:0005634">
    <property type="term" value="C:nucleus"/>
    <property type="evidence" value="ECO:0007669"/>
    <property type="project" value="TreeGrafter"/>
</dbReference>
<feature type="region of interest" description="Disordered" evidence="3">
    <location>
        <begin position="283"/>
        <end position="305"/>
    </location>
</feature>
<dbReference type="InterPro" id="IPR002909">
    <property type="entry name" value="IPT_dom"/>
</dbReference>
<comment type="caution">
    <text evidence="6">The sequence shown here is derived from an EMBL/GenBank/DDBJ whole genome shotgun (WGS) entry which is preliminary data.</text>
</comment>
<feature type="region of interest" description="Disordered" evidence="3">
    <location>
        <begin position="1"/>
        <end position="59"/>
    </location>
</feature>
<feature type="compositionally biased region" description="Basic and acidic residues" evidence="3">
    <location>
        <begin position="431"/>
        <end position="457"/>
    </location>
</feature>
<evidence type="ECO:0000313" key="6">
    <source>
        <dbReference type="EMBL" id="OCB86880.1"/>
    </source>
</evidence>
<dbReference type="GO" id="GO:0003690">
    <property type="term" value="F:double-stranded DNA binding"/>
    <property type="evidence" value="ECO:0007669"/>
    <property type="project" value="TreeGrafter"/>
</dbReference>
<keyword evidence="4" id="KW-0472">Membrane</keyword>
<dbReference type="SUPFAM" id="SSF48403">
    <property type="entry name" value="Ankyrin repeat"/>
    <property type="match status" value="1"/>
</dbReference>
<evidence type="ECO:0000256" key="3">
    <source>
        <dbReference type="SAM" id="MobiDB-lite"/>
    </source>
</evidence>
<evidence type="ECO:0000313" key="7">
    <source>
        <dbReference type="Proteomes" id="UP000757232"/>
    </source>
</evidence>